<dbReference type="PANTHER" id="PTHR47843:SF2">
    <property type="entry name" value="BTB DOMAIN-CONTAINING PROTEIN"/>
    <property type="match status" value="1"/>
</dbReference>
<proteinExistence type="predicted"/>
<organism evidence="1 2">
    <name type="scientific">Lophiotrema nucula</name>
    <dbReference type="NCBI Taxonomy" id="690887"/>
    <lineage>
        <taxon>Eukaryota</taxon>
        <taxon>Fungi</taxon>
        <taxon>Dikarya</taxon>
        <taxon>Ascomycota</taxon>
        <taxon>Pezizomycotina</taxon>
        <taxon>Dothideomycetes</taxon>
        <taxon>Pleosporomycetidae</taxon>
        <taxon>Pleosporales</taxon>
        <taxon>Lophiotremataceae</taxon>
        <taxon>Lophiotrema</taxon>
    </lineage>
</organism>
<evidence type="ECO:0000313" key="1">
    <source>
        <dbReference type="EMBL" id="KAF2122619.1"/>
    </source>
</evidence>
<reference evidence="1" key="1">
    <citation type="journal article" date="2020" name="Stud. Mycol.">
        <title>101 Dothideomycetes genomes: a test case for predicting lifestyles and emergence of pathogens.</title>
        <authorList>
            <person name="Haridas S."/>
            <person name="Albert R."/>
            <person name="Binder M."/>
            <person name="Bloem J."/>
            <person name="Labutti K."/>
            <person name="Salamov A."/>
            <person name="Andreopoulos B."/>
            <person name="Baker S."/>
            <person name="Barry K."/>
            <person name="Bills G."/>
            <person name="Bluhm B."/>
            <person name="Cannon C."/>
            <person name="Castanera R."/>
            <person name="Culley D."/>
            <person name="Daum C."/>
            <person name="Ezra D."/>
            <person name="Gonzalez J."/>
            <person name="Henrissat B."/>
            <person name="Kuo A."/>
            <person name="Liang C."/>
            <person name="Lipzen A."/>
            <person name="Lutzoni F."/>
            <person name="Magnuson J."/>
            <person name="Mondo S."/>
            <person name="Nolan M."/>
            <person name="Ohm R."/>
            <person name="Pangilinan J."/>
            <person name="Park H.-J."/>
            <person name="Ramirez L."/>
            <person name="Alfaro M."/>
            <person name="Sun H."/>
            <person name="Tritt A."/>
            <person name="Yoshinaga Y."/>
            <person name="Zwiers L.-H."/>
            <person name="Turgeon B."/>
            <person name="Goodwin S."/>
            <person name="Spatafora J."/>
            <person name="Crous P."/>
            <person name="Grigoriev I."/>
        </authorList>
    </citation>
    <scope>NUCLEOTIDE SEQUENCE</scope>
    <source>
        <strain evidence="1">CBS 627.86</strain>
    </source>
</reference>
<protein>
    <recommendedName>
        <fullName evidence="3">BTB domain-containing protein</fullName>
    </recommendedName>
</protein>
<keyword evidence="2" id="KW-1185">Reference proteome</keyword>
<dbReference type="InterPro" id="IPR011333">
    <property type="entry name" value="SKP1/BTB/POZ_sf"/>
</dbReference>
<evidence type="ECO:0008006" key="3">
    <source>
        <dbReference type="Google" id="ProtNLM"/>
    </source>
</evidence>
<gene>
    <name evidence="1" type="ORF">BDV96DRAFT_639196</name>
</gene>
<dbReference type="AlphaFoldDB" id="A0A6A5ZSZ3"/>
<evidence type="ECO:0000313" key="2">
    <source>
        <dbReference type="Proteomes" id="UP000799770"/>
    </source>
</evidence>
<sequence length="316" mass="34481">MEGIETDQANEPPAFKGPSFSFSNFARASSTPPVTPLTPATSTRSAFGSMAGVGTFGPAWNATPPPPNSTGLGVDKPFNFNDIVVLGNEIVTVRVGADSNVVQCAVHKSLLGRSDVLQALLNSDQGTSLQLPMVKASAFAIYVQWLYSGRLHTKVSTTSIGTVAESGIRHEWVNLVDCYLLGEHINDIFFRDEVIDAMLLWFKEVDAKNQPKNFEAVLDNVTEAYNVTKAGSLLRTLVSDIVAYHFEDPSIQDLRRNDETGGHYPYGFVLDVATKLSSRRQNGMSLEARSPVRLAWGTCAYHCHGEKACYKASKLF</sequence>
<name>A0A6A5ZSZ3_9PLEO</name>
<dbReference type="PANTHER" id="PTHR47843">
    <property type="entry name" value="BTB DOMAIN-CONTAINING PROTEIN-RELATED"/>
    <property type="match status" value="1"/>
</dbReference>
<dbReference type="CDD" id="cd18186">
    <property type="entry name" value="BTB_POZ_ZBTB_KLHL-like"/>
    <property type="match status" value="1"/>
</dbReference>
<dbReference type="OrthoDB" id="1022638at2759"/>
<accession>A0A6A5ZSZ3</accession>
<dbReference type="EMBL" id="ML977310">
    <property type="protein sequence ID" value="KAF2122619.1"/>
    <property type="molecule type" value="Genomic_DNA"/>
</dbReference>
<dbReference type="Gene3D" id="3.30.710.10">
    <property type="entry name" value="Potassium Channel Kv1.1, Chain A"/>
    <property type="match status" value="1"/>
</dbReference>
<dbReference type="Proteomes" id="UP000799770">
    <property type="component" value="Unassembled WGS sequence"/>
</dbReference>